<reference evidence="1" key="1">
    <citation type="submission" date="2017-04" db="EMBL/GenBank/DDBJ databases">
        <authorList>
            <person name="Varghese N."/>
            <person name="Submissions S."/>
        </authorList>
    </citation>
    <scope>NUCLEOTIDE SEQUENCE</scope>
    <source>
        <strain evidence="1">WTE2008</strain>
    </source>
</reference>
<dbReference type="EMBL" id="FWXZ01000004">
    <property type="protein sequence ID" value="SMC73370.1"/>
    <property type="molecule type" value="Genomic_DNA"/>
</dbReference>
<keyword evidence="2" id="KW-1185">Reference proteome</keyword>
<comment type="caution">
    <text evidence="1">The sequence shown here is derived from an EMBL/GenBank/DDBJ whole genome shotgun (WGS) entry which is preliminary data.</text>
</comment>
<organism evidence="1 2">
    <name type="scientific">Aristaeella lactis</name>
    <dbReference type="NCBI Taxonomy" id="3046383"/>
    <lineage>
        <taxon>Bacteria</taxon>
        <taxon>Bacillati</taxon>
        <taxon>Bacillota</taxon>
        <taxon>Clostridia</taxon>
        <taxon>Eubacteriales</taxon>
        <taxon>Aristaeellaceae</taxon>
        <taxon>Aristaeella</taxon>
    </lineage>
</organism>
<name>A0AC61PN64_9FIRM</name>
<proteinExistence type="predicted"/>
<gene>
    <name evidence="1" type="ORF">SAMN06297397_2255</name>
</gene>
<protein>
    <submittedName>
        <fullName evidence="1">Uncharacterized protein</fullName>
    </submittedName>
</protein>
<dbReference type="Proteomes" id="UP000192328">
    <property type="component" value="Unassembled WGS sequence"/>
</dbReference>
<evidence type="ECO:0000313" key="2">
    <source>
        <dbReference type="Proteomes" id="UP000192328"/>
    </source>
</evidence>
<accession>A0AC61PN64</accession>
<sequence length="344" mass="38509">MEWFSTAEELSLWQKREKRLTAVFRILALCAVIVFVVLCLMIHTGNAQTLHWILIAVTCVLGWICISLHVPGIQEARTQAGHLDMLLQGEKETYTGRMTLTRESISIPKSIRIRKVLLDTGEGEPKRLNLDERWVSRMPADGSLVNLSVVHSYIAGVETLEEAPADTAESSASRRPARSWQLKKLLPLLGIWALAAFFFSSFVFYQITDTDPVHKLALYVDGEVRNEAQLAARLEKGLGEPIRMVQVHPFMYAMFGSEALKTADLYIVPDSDREQYADWFAPGEEGLPVYDPETGVSVAGTWILYAPEETYRLYIGAGSPHLTDGLAQLGAELLMNLNTEEEIQ</sequence>
<evidence type="ECO:0000313" key="1">
    <source>
        <dbReference type="EMBL" id="SMC73370.1"/>
    </source>
</evidence>